<sequence length="100" mass="11480">MRSKDSFLNVINLSSNAILRFFKLKYSDVSFANERNRLRKKSRLRILFGSRFFFLLQYLVVSPPCRCACAECKCHTRVSPLPLSLSSPLPLSLSPSLSFF</sequence>
<gene>
    <name evidence="1" type="ORF">FKW44_008480</name>
</gene>
<keyword evidence="2" id="KW-1185">Reference proteome</keyword>
<protein>
    <submittedName>
        <fullName evidence="1">Uncharacterized protein</fullName>
    </submittedName>
</protein>
<dbReference type="Proteomes" id="UP000595437">
    <property type="component" value="Chromosome 5"/>
</dbReference>
<organism evidence="1 2">
    <name type="scientific">Caligus rogercresseyi</name>
    <name type="common">Sea louse</name>
    <dbReference type="NCBI Taxonomy" id="217165"/>
    <lineage>
        <taxon>Eukaryota</taxon>
        <taxon>Metazoa</taxon>
        <taxon>Ecdysozoa</taxon>
        <taxon>Arthropoda</taxon>
        <taxon>Crustacea</taxon>
        <taxon>Multicrustacea</taxon>
        <taxon>Hexanauplia</taxon>
        <taxon>Copepoda</taxon>
        <taxon>Siphonostomatoida</taxon>
        <taxon>Caligidae</taxon>
        <taxon>Caligus</taxon>
    </lineage>
</organism>
<evidence type="ECO:0000313" key="1">
    <source>
        <dbReference type="EMBL" id="QQP55335.1"/>
    </source>
</evidence>
<reference evidence="2" key="1">
    <citation type="submission" date="2021-01" db="EMBL/GenBank/DDBJ databases">
        <title>Caligus Genome Assembly.</title>
        <authorList>
            <person name="Gallardo-Escarate C."/>
        </authorList>
    </citation>
    <scope>NUCLEOTIDE SEQUENCE [LARGE SCALE GENOMIC DNA]</scope>
</reference>
<evidence type="ECO:0000313" key="2">
    <source>
        <dbReference type="Proteomes" id="UP000595437"/>
    </source>
</evidence>
<proteinExistence type="predicted"/>
<dbReference type="AlphaFoldDB" id="A0A7T8KG52"/>
<accession>A0A7T8KG52</accession>
<name>A0A7T8KG52_CALRO</name>
<dbReference type="EMBL" id="CP045894">
    <property type="protein sequence ID" value="QQP55335.1"/>
    <property type="molecule type" value="Genomic_DNA"/>
</dbReference>